<accession>A0ABU5N325</accession>
<dbReference type="RefSeq" id="WP_194423206.1">
    <property type="nucleotide sequence ID" value="NZ_BAAAPT010000001.1"/>
</dbReference>
<proteinExistence type="predicted"/>
<evidence type="ECO:0000313" key="2">
    <source>
        <dbReference type="EMBL" id="MDZ8160490.1"/>
    </source>
</evidence>
<feature type="region of interest" description="Disordered" evidence="1">
    <location>
        <begin position="1"/>
        <end position="24"/>
    </location>
</feature>
<dbReference type="EMBL" id="JAWJYN010000001">
    <property type="protein sequence ID" value="MDZ8160490.1"/>
    <property type="molecule type" value="Genomic_DNA"/>
</dbReference>
<gene>
    <name evidence="2" type="ORF">R2Q92_01495</name>
</gene>
<dbReference type="Proteomes" id="UP001291912">
    <property type="component" value="Unassembled WGS sequence"/>
</dbReference>
<name>A0ABU5N325_9MICO</name>
<organism evidence="2 3">
    <name type="scientific">Microbacterium aquimaris</name>
    <dbReference type="NCBI Taxonomy" id="459816"/>
    <lineage>
        <taxon>Bacteria</taxon>
        <taxon>Bacillati</taxon>
        <taxon>Actinomycetota</taxon>
        <taxon>Actinomycetes</taxon>
        <taxon>Micrococcales</taxon>
        <taxon>Microbacteriaceae</taxon>
        <taxon>Microbacterium</taxon>
    </lineage>
</organism>
<evidence type="ECO:0000256" key="1">
    <source>
        <dbReference type="SAM" id="MobiDB-lite"/>
    </source>
</evidence>
<sequence length="60" mass="6403">MCEAVASTAALAAAPPAPPLRRRRGRAGPFAAAYEGRTVQFVHDGDLVRVYVYDEDESPG</sequence>
<protein>
    <submittedName>
        <fullName evidence="2">Uncharacterized protein</fullName>
    </submittedName>
</protein>
<comment type="caution">
    <text evidence="2">The sequence shown here is derived from an EMBL/GenBank/DDBJ whole genome shotgun (WGS) entry which is preliminary data.</text>
</comment>
<evidence type="ECO:0000313" key="3">
    <source>
        <dbReference type="Proteomes" id="UP001291912"/>
    </source>
</evidence>
<keyword evidence="3" id="KW-1185">Reference proteome</keyword>
<reference evidence="2 3" key="1">
    <citation type="submission" date="2023-10" db="EMBL/GenBank/DDBJ databases">
        <title>Microbacterium xanthum sp. nov., isolated from seaweed.</title>
        <authorList>
            <person name="Lee S.D."/>
        </authorList>
    </citation>
    <scope>NUCLEOTIDE SEQUENCE [LARGE SCALE GENOMIC DNA]</scope>
    <source>
        <strain evidence="2 3">KCTC 19124</strain>
    </source>
</reference>